<proteinExistence type="predicted"/>
<dbReference type="EMBL" id="BAABME010030374">
    <property type="protein sequence ID" value="GAA0141003.1"/>
    <property type="molecule type" value="Genomic_DNA"/>
</dbReference>
<reference evidence="1 2" key="1">
    <citation type="submission" date="2024-01" db="EMBL/GenBank/DDBJ databases">
        <title>The complete chloroplast genome sequence of Lithospermum erythrorhizon: insights into the phylogenetic relationship among Boraginaceae species and the maternal lineages of purple gromwells.</title>
        <authorList>
            <person name="Okada T."/>
            <person name="Watanabe K."/>
        </authorList>
    </citation>
    <scope>NUCLEOTIDE SEQUENCE [LARGE SCALE GENOMIC DNA]</scope>
</reference>
<dbReference type="PANTHER" id="PTHR33116:SF78">
    <property type="entry name" value="OS12G0587133 PROTEIN"/>
    <property type="match status" value="1"/>
</dbReference>
<dbReference type="AlphaFoldDB" id="A0AAV3NTB7"/>
<evidence type="ECO:0000313" key="1">
    <source>
        <dbReference type="EMBL" id="GAA0141003.1"/>
    </source>
</evidence>
<accession>A0AAV3NTB7</accession>
<dbReference type="PANTHER" id="PTHR33116">
    <property type="entry name" value="REVERSE TRANSCRIPTASE ZINC-BINDING DOMAIN-CONTAINING PROTEIN-RELATED-RELATED"/>
    <property type="match status" value="1"/>
</dbReference>
<evidence type="ECO:0008006" key="3">
    <source>
        <dbReference type="Google" id="ProtNLM"/>
    </source>
</evidence>
<comment type="caution">
    <text evidence="1">The sequence shown here is derived from an EMBL/GenBank/DDBJ whole genome shotgun (WGS) entry which is preliminary data.</text>
</comment>
<evidence type="ECO:0000313" key="2">
    <source>
        <dbReference type="Proteomes" id="UP001454036"/>
    </source>
</evidence>
<keyword evidence="2" id="KW-1185">Reference proteome</keyword>
<dbReference type="Proteomes" id="UP001454036">
    <property type="component" value="Unassembled WGS sequence"/>
</dbReference>
<gene>
    <name evidence="1" type="ORF">LIER_42641</name>
</gene>
<protein>
    <recommendedName>
        <fullName evidence="3">Reverse transcriptase</fullName>
    </recommendedName>
</protein>
<sequence>MIKDKSNGFKFHPKCQKTNLINICFADHLCIVSATYDNSLKAIHGVLKLFGNVTRLHPNLNESSSFFASISTQIEDYLCGLSGIPKAALPVKYLGIPLNTNHLNAVDCRPLVDNIKSRIDGWISKHEG</sequence>
<name>A0AAV3NTB7_LITER</name>
<organism evidence="1 2">
    <name type="scientific">Lithospermum erythrorhizon</name>
    <name type="common">Purple gromwell</name>
    <name type="synonym">Lithospermum officinale var. erythrorhizon</name>
    <dbReference type="NCBI Taxonomy" id="34254"/>
    <lineage>
        <taxon>Eukaryota</taxon>
        <taxon>Viridiplantae</taxon>
        <taxon>Streptophyta</taxon>
        <taxon>Embryophyta</taxon>
        <taxon>Tracheophyta</taxon>
        <taxon>Spermatophyta</taxon>
        <taxon>Magnoliopsida</taxon>
        <taxon>eudicotyledons</taxon>
        <taxon>Gunneridae</taxon>
        <taxon>Pentapetalae</taxon>
        <taxon>asterids</taxon>
        <taxon>lamiids</taxon>
        <taxon>Boraginales</taxon>
        <taxon>Boraginaceae</taxon>
        <taxon>Boraginoideae</taxon>
        <taxon>Lithospermeae</taxon>
        <taxon>Lithospermum</taxon>
    </lineage>
</organism>